<dbReference type="GO" id="GO:0051301">
    <property type="term" value="P:cell division"/>
    <property type="evidence" value="ECO:0007669"/>
    <property type="project" value="UniProtKB-KW"/>
</dbReference>
<keyword evidence="13" id="KW-0175">Coiled coil</keyword>
<evidence type="ECO:0000256" key="14">
    <source>
        <dbReference type="SAM" id="MobiDB-lite"/>
    </source>
</evidence>
<keyword evidence="17" id="KW-1185">Reference proteome</keyword>
<dbReference type="PANTHER" id="PTHR39579">
    <property type="entry name" value="INNER MEMBRANE PROTEIN YHCB"/>
    <property type="match status" value="1"/>
</dbReference>
<keyword evidence="3" id="KW-0997">Cell inner membrane</keyword>
<feature type="transmembrane region" description="Helical" evidence="15">
    <location>
        <begin position="6"/>
        <end position="24"/>
    </location>
</feature>
<feature type="compositionally biased region" description="Low complexity" evidence="14">
    <location>
        <begin position="125"/>
        <end position="141"/>
    </location>
</feature>
<evidence type="ECO:0000256" key="7">
    <source>
        <dbReference type="ARBA" id="ARBA00022989"/>
    </source>
</evidence>
<evidence type="ECO:0000256" key="10">
    <source>
        <dbReference type="ARBA" id="ARBA00035657"/>
    </source>
</evidence>
<keyword evidence="6" id="KW-0133">Cell shape</keyword>
<comment type="similarity">
    <text evidence="10">Belongs to the ZapG family.</text>
</comment>
<keyword evidence="8 15" id="KW-0472">Membrane</keyword>
<evidence type="ECO:0000256" key="9">
    <source>
        <dbReference type="ARBA" id="ARBA00023306"/>
    </source>
</evidence>
<feature type="compositionally biased region" description="Basic and acidic residues" evidence="14">
    <location>
        <begin position="170"/>
        <end position="187"/>
    </location>
</feature>
<feature type="region of interest" description="Disordered" evidence="14">
    <location>
        <begin position="121"/>
        <end position="187"/>
    </location>
</feature>
<evidence type="ECO:0000313" key="16">
    <source>
        <dbReference type="EMBL" id="QID17266.1"/>
    </source>
</evidence>
<dbReference type="Proteomes" id="UP000501991">
    <property type="component" value="Chromosome"/>
</dbReference>
<evidence type="ECO:0000256" key="8">
    <source>
        <dbReference type="ARBA" id="ARBA00023136"/>
    </source>
</evidence>
<evidence type="ECO:0000256" key="6">
    <source>
        <dbReference type="ARBA" id="ARBA00022960"/>
    </source>
</evidence>
<dbReference type="GO" id="GO:0008360">
    <property type="term" value="P:regulation of cell shape"/>
    <property type="evidence" value="ECO:0007669"/>
    <property type="project" value="UniProtKB-KW"/>
</dbReference>
<evidence type="ECO:0000256" key="3">
    <source>
        <dbReference type="ARBA" id="ARBA00022519"/>
    </source>
</evidence>
<evidence type="ECO:0000313" key="17">
    <source>
        <dbReference type="Proteomes" id="UP000501991"/>
    </source>
</evidence>
<keyword evidence="4" id="KW-0132">Cell division</keyword>
<evidence type="ECO:0000256" key="4">
    <source>
        <dbReference type="ARBA" id="ARBA00022618"/>
    </source>
</evidence>
<accession>A0A6C1B0X9</accession>
<proteinExistence type="inferred from homology"/>
<dbReference type="EMBL" id="CP048836">
    <property type="protein sequence ID" value="QID17266.1"/>
    <property type="molecule type" value="Genomic_DNA"/>
</dbReference>
<gene>
    <name evidence="16" type="ORF">G3580_06165</name>
</gene>
<evidence type="ECO:0000256" key="1">
    <source>
        <dbReference type="ARBA" id="ARBA00004377"/>
    </source>
</evidence>
<feature type="compositionally biased region" description="Low complexity" evidence="14">
    <location>
        <begin position="155"/>
        <end position="169"/>
    </location>
</feature>
<evidence type="ECO:0000256" key="15">
    <source>
        <dbReference type="SAM" id="Phobius"/>
    </source>
</evidence>
<keyword evidence="7 15" id="KW-1133">Transmembrane helix</keyword>
<dbReference type="GO" id="GO:0005886">
    <property type="term" value="C:plasma membrane"/>
    <property type="evidence" value="ECO:0007669"/>
    <property type="project" value="UniProtKB-SubCell"/>
</dbReference>
<keyword evidence="9" id="KW-0131">Cell cycle</keyword>
<evidence type="ECO:0000256" key="11">
    <source>
        <dbReference type="ARBA" id="ARBA00035703"/>
    </source>
</evidence>
<comment type="subcellular location">
    <subcellularLocation>
        <location evidence="1">Cell inner membrane</location>
        <topology evidence="1">Single-pass membrane protein</topology>
    </subcellularLocation>
</comment>
<evidence type="ECO:0000256" key="13">
    <source>
        <dbReference type="SAM" id="Coils"/>
    </source>
</evidence>
<keyword evidence="5 15" id="KW-0812">Transmembrane</keyword>
<evidence type="ECO:0000256" key="5">
    <source>
        <dbReference type="ARBA" id="ARBA00022692"/>
    </source>
</evidence>
<sequence>MTTEIFWPVLIVGVLVALAVGFLIGRFAGGVRKRADGLAAELEQQKDEAARYRKAVDEHFEETATLFASMAGSYKALFNHLSTSHKALSADAERDLFRDRVGIQLAGAEVPSLMIAGAGAVETPSSAGSDEAAAEAPAGAEDLGDQASPAMPDGAPVVEAAPIEAPAIPEAERREHSRSDEEKSQNA</sequence>
<dbReference type="RefSeq" id="WP_173764431.1">
    <property type="nucleotide sequence ID" value="NZ_CP048836.1"/>
</dbReference>
<dbReference type="AlphaFoldDB" id="A0A6C1B0X9"/>
<reference evidence="16 17" key="1">
    <citation type="submission" date="2020-02" db="EMBL/GenBank/DDBJ databases">
        <title>Nitrogenibacter mangrovi gen. nov., sp. nov. isolated from mangrove sediment, a denitrifying betaproteobacterium.</title>
        <authorList>
            <person name="Liao H."/>
            <person name="Tian Y."/>
        </authorList>
    </citation>
    <scope>NUCLEOTIDE SEQUENCE [LARGE SCALE GENOMIC DNA]</scope>
    <source>
        <strain evidence="16 17">M9-3-2</strain>
    </source>
</reference>
<feature type="coiled-coil region" evidence="13">
    <location>
        <begin position="35"/>
        <end position="62"/>
    </location>
</feature>
<organism evidence="16 17">
    <name type="scientific">Nitrogeniibacter mangrovi</name>
    <dbReference type="NCBI Taxonomy" id="2016596"/>
    <lineage>
        <taxon>Bacteria</taxon>
        <taxon>Pseudomonadati</taxon>
        <taxon>Pseudomonadota</taxon>
        <taxon>Betaproteobacteria</taxon>
        <taxon>Rhodocyclales</taxon>
        <taxon>Zoogloeaceae</taxon>
        <taxon>Nitrogeniibacter</taxon>
    </lineage>
</organism>
<evidence type="ECO:0000256" key="12">
    <source>
        <dbReference type="ARBA" id="ARBA00035727"/>
    </source>
</evidence>
<dbReference type="Pfam" id="PF06295">
    <property type="entry name" value="ZapG-like"/>
    <property type="match status" value="1"/>
</dbReference>
<dbReference type="PANTHER" id="PTHR39579:SF1">
    <property type="entry name" value="INNER MEMBRANE PROTEIN YHCB"/>
    <property type="match status" value="1"/>
</dbReference>
<dbReference type="InterPro" id="IPR009386">
    <property type="entry name" value="ZapG-like"/>
</dbReference>
<name>A0A6C1B0X9_9RHOO</name>
<evidence type="ECO:0000256" key="2">
    <source>
        <dbReference type="ARBA" id="ARBA00022475"/>
    </source>
</evidence>
<keyword evidence="2" id="KW-1003">Cell membrane</keyword>
<protein>
    <recommendedName>
        <fullName evidence="11">Z-ring associated protein G</fullName>
    </recommendedName>
    <alternativeName>
        <fullName evidence="12">Cell division protein ZapG</fullName>
    </alternativeName>
</protein>
<dbReference type="KEGG" id="azq:G3580_06165"/>